<dbReference type="SUPFAM" id="SSF50891">
    <property type="entry name" value="Cyclophilin-like"/>
    <property type="match status" value="1"/>
</dbReference>
<keyword evidence="3" id="KW-0472">Membrane</keyword>
<feature type="compositionally biased region" description="Polar residues" evidence="2">
    <location>
        <begin position="96"/>
        <end position="105"/>
    </location>
</feature>
<evidence type="ECO:0000256" key="3">
    <source>
        <dbReference type="SAM" id="Phobius"/>
    </source>
</evidence>
<keyword evidence="5" id="KW-0413">Isomerase</keyword>
<comment type="function">
    <text evidence="1">PPIases accelerate the folding of proteins. It catalyzes the cis-trans isomerization of proline imidic peptide bonds in oligopeptides.</text>
</comment>
<protein>
    <submittedName>
        <fullName evidence="5">Peptidylprolyl isomerase</fullName>
    </submittedName>
</protein>
<dbReference type="AlphaFoldDB" id="A0A540R6Q3"/>
<dbReference type="EMBL" id="VHIR01000009">
    <property type="protein sequence ID" value="TQE43382.1"/>
    <property type="molecule type" value="Genomic_DNA"/>
</dbReference>
<feature type="transmembrane region" description="Helical" evidence="3">
    <location>
        <begin position="31"/>
        <end position="52"/>
    </location>
</feature>
<dbReference type="PANTHER" id="PTHR45625:SF3">
    <property type="entry name" value="PEPTIDYL-PROLYL CIS-TRANS ISOMERASE B-RELATED"/>
    <property type="match status" value="1"/>
</dbReference>
<sequence>MADNSQRGAEALNLLERELKSRDRKEKARPLGVVLASLLAILAIGGGITYMATRSNDDAASVAESSQAATTTATPEAVALTGKRATPLAKTVECTYNESQGSDNNGAKVPDGKDISTEGTAKVTFKTNQGDIPMELDRALAPCTVNAITSLAKQGYYDDSVCHRMTSSGIFVIQCGDPTGTGSGGPGFQFANEYPTDEIEDQSSPVTYPKGSLAMANSGPDTNGSQFFINYDDSPLAPAYTYFGTVTDKGMETVDKIARLGIQDGTTDGAPAKEVKIESVSVA</sequence>
<proteinExistence type="predicted"/>
<evidence type="ECO:0000313" key="5">
    <source>
        <dbReference type="EMBL" id="TQE43382.1"/>
    </source>
</evidence>
<dbReference type="InterPro" id="IPR002130">
    <property type="entry name" value="Cyclophilin-type_PPIase_dom"/>
</dbReference>
<feature type="region of interest" description="Disordered" evidence="2">
    <location>
        <begin position="96"/>
        <end position="115"/>
    </location>
</feature>
<dbReference type="PANTHER" id="PTHR45625">
    <property type="entry name" value="PEPTIDYL-PROLYL CIS-TRANS ISOMERASE-RELATED"/>
    <property type="match status" value="1"/>
</dbReference>
<dbReference type="InterPro" id="IPR029000">
    <property type="entry name" value="Cyclophilin-like_dom_sf"/>
</dbReference>
<accession>A0A540R6Q3</accession>
<keyword evidence="3" id="KW-0812">Transmembrane</keyword>
<dbReference type="InterPro" id="IPR044666">
    <property type="entry name" value="Cyclophilin_A-like"/>
</dbReference>
<evidence type="ECO:0000256" key="1">
    <source>
        <dbReference type="ARBA" id="ARBA00002388"/>
    </source>
</evidence>
<dbReference type="STRING" id="1686286.GCA_900092335_01936"/>
<dbReference type="GO" id="GO:0003755">
    <property type="term" value="F:peptidyl-prolyl cis-trans isomerase activity"/>
    <property type="evidence" value="ECO:0007669"/>
    <property type="project" value="InterPro"/>
</dbReference>
<evidence type="ECO:0000313" key="6">
    <source>
        <dbReference type="Proteomes" id="UP000318080"/>
    </source>
</evidence>
<dbReference type="Proteomes" id="UP000318080">
    <property type="component" value="Unassembled WGS sequence"/>
</dbReference>
<comment type="caution">
    <text evidence="5">The sequence shown here is derived from an EMBL/GenBank/DDBJ whole genome shotgun (WGS) entry which is preliminary data.</text>
</comment>
<dbReference type="RefSeq" id="WP_141628960.1">
    <property type="nucleotide sequence ID" value="NZ_JADPQA010000005.1"/>
</dbReference>
<keyword evidence="6" id="KW-1185">Reference proteome</keyword>
<keyword evidence="3" id="KW-1133">Transmembrane helix</keyword>
<dbReference type="CDD" id="cd00317">
    <property type="entry name" value="cyclophilin"/>
    <property type="match status" value="1"/>
</dbReference>
<gene>
    <name evidence="5" type="ORF">EJK80_07495</name>
</gene>
<reference evidence="5 6" key="1">
    <citation type="submission" date="2019-06" db="EMBL/GenBank/DDBJ databases">
        <title>Draft genome of C. phoceense Strain 272.</title>
        <authorList>
            <person name="Pacheco L.G.C."/>
            <person name="Barberis C.M."/>
            <person name="Almuzara M.N."/>
            <person name="Traglia G.M."/>
            <person name="Santos C.S."/>
            <person name="Rocha D.J.P.G."/>
            <person name="Aguiar E.R.G.R."/>
            <person name="Vay C.A."/>
        </authorList>
    </citation>
    <scope>NUCLEOTIDE SEQUENCE [LARGE SCALE GENOMIC DNA]</scope>
    <source>
        <strain evidence="5 6">272</strain>
    </source>
</reference>
<evidence type="ECO:0000259" key="4">
    <source>
        <dbReference type="PROSITE" id="PS50072"/>
    </source>
</evidence>
<organism evidence="5 6">
    <name type="scientific">Corynebacterium phoceense</name>
    <dbReference type="NCBI Taxonomy" id="1686286"/>
    <lineage>
        <taxon>Bacteria</taxon>
        <taxon>Bacillati</taxon>
        <taxon>Actinomycetota</taxon>
        <taxon>Actinomycetes</taxon>
        <taxon>Mycobacteriales</taxon>
        <taxon>Corynebacteriaceae</taxon>
        <taxon>Corynebacterium</taxon>
    </lineage>
</organism>
<dbReference type="Pfam" id="PF00160">
    <property type="entry name" value="Pro_isomerase"/>
    <property type="match status" value="1"/>
</dbReference>
<feature type="domain" description="PPIase cyclophilin-type" evidence="4">
    <location>
        <begin position="130"/>
        <end position="282"/>
    </location>
</feature>
<dbReference type="Gene3D" id="2.40.100.10">
    <property type="entry name" value="Cyclophilin-like"/>
    <property type="match status" value="1"/>
</dbReference>
<dbReference type="PROSITE" id="PS50072">
    <property type="entry name" value="CSA_PPIASE_2"/>
    <property type="match status" value="1"/>
</dbReference>
<name>A0A540R6Q3_9CORY</name>
<evidence type="ECO:0000256" key="2">
    <source>
        <dbReference type="SAM" id="MobiDB-lite"/>
    </source>
</evidence>